<evidence type="ECO:0000313" key="2">
    <source>
        <dbReference type="EnsemblPlants" id="cds.evm.model.06.1197"/>
    </source>
</evidence>
<keyword evidence="3" id="KW-1185">Reference proteome</keyword>
<evidence type="ECO:0000313" key="3">
    <source>
        <dbReference type="Proteomes" id="UP000596661"/>
    </source>
</evidence>
<proteinExistence type="predicted"/>
<dbReference type="AlphaFoldDB" id="A0A803PTH5"/>
<reference evidence="2" key="1">
    <citation type="submission" date="2018-11" db="EMBL/GenBank/DDBJ databases">
        <authorList>
            <person name="Grassa J C."/>
        </authorList>
    </citation>
    <scope>NUCLEOTIDE SEQUENCE [LARGE SCALE GENOMIC DNA]</scope>
</reference>
<protein>
    <submittedName>
        <fullName evidence="2">Uncharacterized protein</fullName>
    </submittedName>
</protein>
<accession>A0A803PTH5</accession>
<sequence length="141" mass="15545">MYISAIADLGRSLMAIRLLIRFCERIYGGGHENPLQAPPDLDQGFAKMEVRIQKLEEESVWEIWMQGPLVILGDLDVMNASRAKSTVDFVQESLETSVVGGVTAPLTLNLGRGGPGSLDNQKRKASSNQWAQDRERGFIGN</sequence>
<organism evidence="2 3">
    <name type="scientific">Cannabis sativa</name>
    <name type="common">Hemp</name>
    <name type="synonym">Marijuana</name>
    <dbReference type="NCBI Taxonomy" id="3483"/>
    <lineage>
        <taxon>Eukaryota</taxon>
        <taxon>Viridiplantae</taxon>
        <taxon>Streptophyta</taxon>
        <taxon>Embryophyta</taxon>
        <taxon>Tracheophyta</taxon>
        <taxon>Spermatophyta</taxon>
        <taxon>Magnoliopsida</taxon>
        <taxon>eudicotyledons</taxon>
        <taxon>Gunneridae</taxon>
        <taxon>Pentapetalae</taxon>
        <taxon>rosids</taxon>
        <taxon>fabids</taxon>
        <taxon>Rosales</taxon>
        <taxon>Cannabaceae</taxon>
        <taxon>Cannabis</taxon>
    </lineage>
</organism>
<name>A0A803PTH5_CANSA</name>
<reference evidence="2" key="2">
    <citation type="submission" date="2021-03" db="UniProtKB">
        <authorList>
            <consortium name="EnsemblPlants"/>
        </authorList>
    </citation>
    <scope>IDENTIFICATION</scope>
</reference>
<feature type="region of interest" description="Disordered" evidence="1">
    <location>
        <begin position="112"/>
        <end position="141"/>
    </location>
</feature>
<evidence type="ECO:0000256" key="1">
    <source>
        <dbReference type="SAM" id="MobiDB-lite"/>
    </source>
</evidence>
<dbReference type="Gramene" id="evm.model.06.1197">
    <property type="protein sequence ID" value="cds.evm.model.06.1197"/>
    <property type="gene ID" value="evm.TU.06.1197"/>
</dbReference>
<dbReference type="EnsemblPlants" id="evm.model.06.1197">
    <property type="protein sequence ID" value="cds.evm.model.06.1197"/>
    <property type="gene ID" value="evm.TU.06.1197"/>
</dbReference>
<feature type="compositionally biased region" description="Basic and acidic residues" evidence="1">
    <location>
        <begin position="132"/>
        <end position="141"/>
    </location>
</feature>
<dbReference type="EMBL" id="UZAU01000598">
    <property type="status" value="NOT_ANNOTATED_CDS"/>
    <property type="molecule type" value="Genomic_DNA"/>
</dbReference>
<dbReference type="Proteomes" id="UP000596661">
    <property type="component" value="Chromosome 6"/>
</dbReference>